<gene>
    <name evidence="1" type="ORF">BDM02DRAFT_3130769</name>
</gene>
<dbReference type="Proteomes" id="UP000886501">
    <property type="component" value="Unassembled WGS sequence"/>
</dbReference>
<sequence>MTSDKAYDFDDADIVLRTPRSRGFRVHKSVLSVASPVLRALVADASKPPPKDEEGDALPEVDVDDAPEDLDLLLRLIYPITYPPKSHVDFEGLRKTSSTSALQHLESAAPPLWRCRDSSEARATPTASQSTSPVRLAHADPMSKVNQTLMDRMKVGCRMIKRVGTIDCAVTPRFLLNTCFDIPVLLDPDKFLTSSANEFIMSDSSTSARNFVTQLLHTREVDVENAPEGLDLLLRLIYPITYPPKFEDFDTLSRAFAILQKYKIEGVQGLLKPILVSSSFLASDPVRVYAMACRLGFKEEIEVAAPLAATIDFTTTIRAEDLRQMSGVDYHRFVVLSKERFKRSKSDIFFLLQCPSCPQNFYDLFRKKLAEKLNTDDGSKFYDTVECLEVCFTVSKECGGYNCPGVGGNVHFEKFVFGLVKELQKPPACVY</sequence>
<comment type="caution">
    <text evidence="1">The sequence shown here is derived from an EMBL/GenBank/DDBJ whole genome shotgun (WGS) entry which is preliminary data.</text>
</comment>
<keyword evidence="2" id="KW-1185">Reference proteome</keyword>
<dbReference type="EMBL" id="MU118075">
    <property type="protein sequence ID" value="KAF9645864.1"/>
    <property type="molecule type" value="Genomic_DNA"/>
</dbReference>
<organism evidence="1 2">
    <name type="scientific">Thelephora ganbajun</name>
    <name type="common">Ganba fungus</name>
    <dbReference type="NCBI Taxonomy" id="370292"/>
    <lineage>
        <taxon>Eukaryota</taxon>
        <taxon>Fungi</taxon>
        <taxon>Dikarya</taxon>
        <taxon>Basidiomycota</taxon>
        <taxon>Agaricomycotina</taxon>
        <taxon>Agaricomycetes</taxon>
        <taxon>Thelephorales</taxon>
        <taxon>Thelephoraceae</taxon>
        <taxon>Thelephora</taxon>
    </lineage>
</organism>
<reference evidence="1" key="1">
    <citation type="submission" date="2019-10" db="EMBL/GenBank/DDBJ databases">
        <authorList>
            <consortium name="DOE Joint Genome Institute"/>
            <person name="Kuo A."/>
            <person name="Miyauchi S."/>
            <person name="Kiss E."/>
            <person name="Drula E."/>
            <person name="Kohler A."/>
            <person name="Sanchez-Garcia M."/>
            <person name="Andreopoulos B."/>
            <person name="Barry K.W."/>
            <person name="Bonito G."/>
            <person name="Buee M."/>
            <person name="Carver A."/>
            <person name="Chen C."/>
            <person name="Cichocki N."/>
            <person name="Clum A."/>
            <person name="Culley D."/>
            <person name="Crous P.W."/>
            <person name="Fauchery L."/>
            <person name="Girlanda M."/>
            <person name="Hayes R."/>
            <person name="Keri Z."/>
            <person name="Labutti K."/>
            <person name="Lipzen A."/>
            <person name="Lombard V."/>
            <person name="Magnuson J."/>
            <person name="Maillard F."/>
            <person name="Morin E."/>
            <person name="Murat C."/>
            <person name="Nolan M."/>
            <person name="Ohm R."/>
            <person name="Pangilinan J."/>
            <person name="Pereira M."/>
            <person name="Perotto S."/>
            <person name="Peter M."/>
            <person name="Riley R."/>
            <person name="Sitrit Y."/>
            <person name="Stielow B."/>
            <person name="Szollosi G."/>
            <person name="Zifcakova L."/>
            <person name="Stursova M."/>
            <person name="Spatafora J.W."/>
            <person name="Tedersoo L."/>
            <person name="Vaario L.-M."/>
            <person name="Yamada A."/>
            <person name="Yan M."/>
            <person name="Wang P."/>
            <person name="Xu J."/>
            <person name="Bruns T."/>
            <person name="Baldrian P."/>
            <person name="Vilgalys R."/>
            <person name="Henrissat B."/>
            <person name="Grigoriev I.V."/>
            <person name="Hibbett D."/>
            <person name="Nagy L.G."/>
            <person name="Martin F.M."/>
        </authorList>
    </citation>
    <scope>NUCLEOTIDE SEQUENCE</scope>
    <source>
        <strain evidence="1">P2</strain>
    </source>
</reference>
<evidence type="ECO:0000313" key="2">
    <source>
        <dbReference type="Proteomes" id="UP000886501"/>
    </source>
</evidence>
<proteinExistence type="predicted"/>
<protein>
    <submittedName>
        <fullName evidence="1">Uncharacterized protein</fullName>
    </submittedName>
</protein>
<accession>A0ACB6Z806</accession>
<evidence type="ECO:0000313" key="1">
    <source>
        <dbReference type="EMBL" id="KAF9645864.1"/>
    </source>
</evidence>
<name>A0ACB6Z806_THEGA</name>
<reference evidence="1" key="2">
    <citation type="journal article" date="2020" name="Nat. Commun.">
        <title>Large-scale genome sequencing of mycorrhizal fungi provides insights into the early evolution of symbiotic traits.</title>
        <authorList>
            <person name="Miyauchi S."/>
            <person name="Kiss E."/>
            <person name="Kuo A."/>
            <person name="Drula E."/>
            <person name="Kohler A."/>
            <person name="Sanchez-Garcia M."/>
            <person name="Morin E."/>
            <person name="Andreopoulos B."/>
            <person name="Barry K.W."/>
            <person name="Bonito G."/>
            <person name="Buee M."/>
            <person name="Carver A."/>
            <person name="Chen C."/>
            <person name="Cichocki N."/>
            <person name="Clum A."/>
            <person name="Culley D."/>
            <person name="Crous P.W."/>
            <person name="Fauchery L."/>
            <person name="Girlanda M."/>
            <person name="Hayes R.D."/>
            <person name="Keri Z."/>
            <person name="LaButti K."/>
            <person name="Lipzen A."/>
            <person name="Lombard V."/>
            <person name="Magnuson J."/>
            <person name="Maillard F."/>
            <person name="Murat C."/>
            <person name="Nolan M."/>
            <person name="Ohm R.A."/>
            <person name="Pangilinan J."/>
            <person name="Pereira M.F."/>
            <person name="Perotto S."/>
            <person name="Peter M."/>
            <person name="Pfister S."/>
            <person name="Riley R."/>
            <person name="Sitrit Y."/>
            <person name="Stielow J.B."/>
            <person name="Szollosi G."/>
            <person name="Zifcakova L."/>
            <person name="Stursova M."/>
            <person name="Spatafora J.W."/>
            <person name="Tedersoo L."/>
            <person name="Vaario L.M."/>
            <person name="Yamada A."/>
            <person name="Yan M."/>
            <person name="Wang P."/>
            <person name="Xu J."/>
            <person name="Bruns T."/>
            <person name="Baldrian P."/>
            <person name="Vilgalys R."/>
            <person name="Dunand C."/>
            <person name="Henrissat B."/>
            <person name="Grigoriev I.V."/>
            <person name="Hibbett D."/>
            <person name="Nagy L.G."/>
            <person name="Martin F.M."/>
        </authorList>
    </citation>
    <scope>NUCLEOTIDE SEQUENCE</scope>
    <source>
        <strain evidence="1">P2</strain>
    </source>
</reference>